<evidence type="ECO:0000256" key="4">
    <source>
        <dbReference type="ARBA" id="ARBA00022825"/>
    </source>
</evidence>
<dbReference type="PROSITE" id="PS51892">
    <property type="entry name" value="SUBTILASE"/>
    <property type="match status" value="1"/>
</dbReference>
<keyword evidence="7" id="KW-0732">Signal</keyword>
<comment type="similarity">
    <text evidence="1 5 6">Belongs to the peptidase S8 family.</text>
</comment>
<dbReference type="PRINTS" id="PR00723">
    <property type="entry name" value="SUBTILISIN"/>
</dbReference>
<evidence type="ECO:0000313" key="10">
    <source>
        <dbReference type="Proteomes" id="UP001595803"/>
    </source>
</evidence>
<dbReference type="Pfam" id="PF00082">
    <property type="entry name" value="Peptidase_S8"/>
    <property type="match status" value="1"/>
</dbReference>
<dbReference type="Proteomes" id="UP001595803">
    <property type="component" value="Unassembled WGS sequence"/>
</dbReference>
<dbReference type="PANTHER" id="PTHR43399:SF4">
    <property type="entry name" value="CELL WALL-ASSOCIATED PROTEASE"/>
    <property type="match status" value="1"/>
</dbReference>
<dbReference type="InterPro" id="IPR036852">
    <property type="entry name" value="Peptidase_S8/S53_dom_sf"/>
</dbReference>
<evidence type="ECO:0000256" key="1">
    <source>
        <dbReference type="ARBA" id="ARBA00011073"/>
    </source>
</evidence>
<keyword evidence="10" id="KW-1185">Reference proteome</keyword>
<gene>
    <name evidence="9" type="ORF">ACFOSB_22335</name>
</gene>
<evidence type="ECO:0000256" key="6">
    <source>
        <dbReference type="RuleBase" id="RU003355"/>
    </source>
</evidence>
<feature type="active site" description="Charge relay system" evidence="5">
    <location>
        <position position="252"/>
    </location>
</feature>
<dbReference type="InterPro" id="IPR023827">
    <property type="entry name" value="Peptidase_S8_Asp-AS"/>
</dbReference>
<dbReference type="InterPro" id="IPR023828">
    <property type="entry name" value="Peptidase_S8_Ser-AS"/>
</dbReference>
<feature type="active site" description="Charge relay system" evidence="5">
    <location>
        <position position="209"/>
    </location>
</feature>
<evidence type="ECO:0000256" key="3">
    <source>
        <dbReference type="ARBA" id="ARBA00022801"/>
    </source>
</evidence>
<proteinExistence type="inferred from homology"/>
<dbReference type="Gene3D" id="3.40.50.200">
    <property type="entry name" value="Peptidase S8/S53 domain"/>
    <property type="match status" value="1"/>
</dbReference>
<dbReference type="InterPro" id="IPR051048">
    <property type="entry name" value="Peptidase_S8/S53_subtilisin"/>
</dbReference>
<evidence type="ECO:0000259" key="8">
    <source>
        <dbReference type="Pfam" id="PF00082"/>
    </source>
</evidence>
<dbReference type="PROSITE" id="PS00136">
    <property type="entry name" value="SUBTILASE_ASP"/>
    <property type="match status" value="1"/>
</dbReference>
<organism evidence="9 10">
    <name type="scientific">Deinococcus rufus</name>
    <dbReference type="NCBI Taxonomy" id="2136097"/>
    <lineage>
        <taxon>Bacteria</taxon>
        <taxon>Thermotogati</taxon>
        <taxon>Deinococcota</taxon>
        <taxon>Deinococci</taxon>
        <taxon>Deinococcales</taxon>
        <taxon>Deinococcaceae</taxon>
        <taxon>Deinococcus</taxon>
    </lineage>
</organism>
<sequence length="466" mass="47057">MTRIPAFLTLSITAILLSACAATPPGTPLASTPPAPAGLTVEPIALPDPTVNHPGQVAPRFDYVATVPVHSGDTVASLQTASGGTVVSITGTDCADTTCHAVIGLNAAAGAPPPSAHTLSTALNRSVTVDTSRDQISGGGATTARMGGMKIAWASGELQAWAGGMKIAWASGTYAPIPQNTQTWQNVRLESAQARATNLGAGTVVAVIDTGIDVDHVAFQGALTDPATWWDFYAGDAVPQEEGTLGTGGYGHGTNVAGIILQVAPRAKIMPLRVLGPDGSGDVSSIVSAINWAVARGAHVINLSLGTDTDAPAIKTALAAAASKNVLAVASVGNAARRTLTFPAQYGFDLPLMLSVASVDLTGAKSTFSNYGVQTEVVAPGENVYAPAPGNMMAAWTGTSQAAPIVSGGLALALGQTTRKHVASLPGAVSHSATNSIYDRAANWPYGGQLGSGQIDLAALMNEVVD</sequence>
<name>A0ABV7ZG31_9DEIO</name>
<protein>
    <submittedName>
        <fullName evidence="9">S8 family serine peptidase</fullName>
    </submittedName>
</protein>
<evidence type="ECO:0000313" key="9">
    <source>
        <dbReference type="EMBL" id="MFC3835612.1"/>
    </source>
</evidence>
<reference evidence="10" key="1">
    <citation type="journal article" date="2019" name="Int. J. Syst. Evol. Microbiol.">
        <title>The Global Catalogue of Microorganisms (GCM) 10K type strain sequencing project: providing services to taxonomists for standard genome sequencing and annotation.</title>
        <authorList>
            <consortium name="The Broad Institute Genomics Platform"/>
            <consortium name="The Broad Institute Genome Sequencing Center for Infectious Disease"/>
            <person name="Wu L."/>
            <person name="Ma J."/>
        </authorList>
    </citation>
    <scope>NUCLEOTIDE SEQUENCE [LARGE SCALE GENOMIC DNA]</scope>
    <source>
        <strain evidence="10">CCTCC AB 2017081</strain>
    </source>
</reference>
<keyword evidence="3 5" id="KW-0378">Hydrolase</keyword>
<dbReference type="PANTHER" id="PTHR43399">
    <property type="entry name" value="SUBTILISIN-RELATED"/>
    <property type="match status" value="1"/>
</dbReference>
<feature type="signal peptide" evidence="7">
    <location>
        <begin position="1"/>
        <end position="21"/>
    </location>
</feature>
<evidence type="ECO:0000256" key="2">
    <source>
        <dbReference type="ARBA" id="ARBA00022670"/>
    </source>
</evidence>
<accession>A0ABV7ZG31</accession>
<comment type="caution">
    <text evidence="9">The sequence shown here is derived from an EMBL/GenBank/DDBJ whole genome shotgun (WGS) entry which is preliminary data.</text>
</comment>
<feature type="domain" description="Peptidase S8/S53" evidence="8">
    <location>
        <begin position="200"/>
        <end position="436"/>
    </location>
</feature>
<dbReference type="EMBL" id="JBHRZG010000024">
    <property type="protein sequence ID" value="MFC3835612.1"/>
    <property type="molecule type" value="Genomic_DNA"/>
</dbReference>
<feature type="active site" description="Charge relay system" evidence="5">
    <location>
        <position position="400"/>
    </location>
</feature>
<keyword evidence="4 5" id="KW-0720">Serine protease</keyword>
<dbReference type="PROSITE" id="PS51257">
    <property type="entry name" value="PROKAR_LIPOPROTEIN"/>
    <property type="match status" value="1"/>
</dbReference>
<evidence type="ECO:0000256" key="5">
    <source>
        <dbReference type="PROSITE-ProRule" id="PRU01240"/>
    </source>
</evidence>
<dbReference type="SUPFAM" id="SSF52743">
    <property type="entry name" value="Subtilisin-like"/>
    <property type="match status" value="1"/>
</dbReference>
<dbReference type="PROSITE" id="PS00138">
    <property type="entry name" value="SUBTILASE_SER"/>
    <property type="match status" value="1"/>
</dbReference>
<dbReference type="InterPro" id="IPR000209">
    <property type="entry name" value="Peptidase_S8/S53_dom"/>
</dbReference>
<dbReference type="RefSeq" id="WP_295815398.1">
    <property type="nucleotide sequence ID" value="NZ_JBHRZG010000024.1"/>
</dbReference>
<evidence type="ECO:0000256" key="7">
    <source>
        <dbReference type="SAM" id="SignalP"/>
    </source>
</evidence>
<dbReference type="InterPro" id="IPR015500">
    <property type="entry name" value="Peptidase_S8_subtilisin-rel"/>
</dbReference>
<feature type="chain" id="PRO_5047499806" evidence="7">
    <location>
        <begin position="22"/>
        <end position="466"/>
    </location>
</feature>
<keyword evidence="2 5" id="KW-0645">Protease</keyword>